<dbReference type="PANTHER" id="PTHR30293:SF0">
    <property type="entry name" value="NITROGEN ASSIMILATION REGULATORY PROTEIN NAC"/>
    <property type="match status" value="1"/>
</dbReference>
<evidence type="ECO:0000256" key="4">
    <source>
        <dbReference type="ARBA" id="ARBA00023125"/>
    </source>
</evidence>
<evidence type="ECO:0000256" key="1">
    <source>
        <dbReference type="ARBA" id="ARBA00003502"/>
    </source>
</evidence>
<protein>
    <submittedName>
        <fullName evidence="8">DNA-binding transcriptional regulator, LysR family</fullName>
    </submittedName>
</protein>
<comment type="function">
    <text evidence="1">NodD regulates the expression of the nodABCFE genes which encode other nodulation proteins. NodD is also a negative regulator of its own expression. Binds flavonoids as inducers.</text>
</comment>
<sequence length="308" mass="33837">MDLKQLRTFRAVAELGSLSKAADRLRSAQPALSRHIKLLEHELRVELFVRNGRGMLLTSAGRMLLDRTTGLIRQIEQVRDDLQSAKGSPSGRVILGLVPTVSAVFSGRFARRVIAEFPDISLRIVESYGGHLVEWLHRGEMDLAITYGPAVDLHLQVQSIGREAIAVVGPPGSGLNRKKQVDLKWLVKQKLILPSISHGLRALLEKAVARERLTLNAMIEADSYRAQISLMEEGLGYTLLPPSAIRAELAAKRLEMAALVNPPVSRELILASPIADQPSIATTTIATLIMSEIEQLAKEGLWKIDMTA</sequence>
<evidence type="ECO:0000313" key="8">
    <source>
        <dbReference type="EMBL" id="SED02809.1"/>
    </source>
</evidence>
<dbReference type="GO" id="GO:2000142">
    <property type="term" value="P:regulation of DNA-templated transcription initiation"/>
    <property type="evidence" value="ECO:0007669"/>
    <property type="project" value="TreeGrafter"/>
</dbReference>
<dbReference type="AlphaFoldDB" id="A0A1M6XUF8"/>
<dbReference type="PROSITE" id="PS50931">
    <property type="entry name" value="HTH_LYSR"/>
    <property type="match status" value="1"/>
</dbReference>
<dbReference type="InterPro" id="IPR036390">
    <property type="entry name" value="WH_DNA-bd_sf"/>
</dbReference>
<dbReference type="SUPFAM" id="SSF46785">
    <property type="entry name" value="Winged helix' DNA-binding domain"/>
    <property type="match status" value="1"/>
</dbReference>
<dbReference type="PANTHER" id="PTHR30293">
    <property type="entry name" value="TRANSCRIPTIONAL REGULATORY PROTEIN NAC-RELATED"/>
    <property type="match status" value="1"/>
</dbReference>
<dbReference type="Gene3D" id="3.40.190.10">
    <property type="entry name" value="Periplasmic binding protein-like II"/>
    <property type="match status" value="2"/>
</dbReference>
<dbReference type="CDD" id="cd08433">
    <property type="entry name" value="PBP2_Nac"/>
    <property type="match status" value="1"/>
</dbReference>
<evidence type="ECO:0000313" key="9">
    <source>
        <dbReference type="Proteomes" id="UP000183208"/>
    </source>
</evidence>
<keyword evidence="6" id="KW-0804">Transcription</keyword>
<reference evidence="8 9" key="1">
    <citation type="submission" date="2016-10" db="EMBL/GenBank/DDBJ databases">
        <authorList>
            <person name="de Groot N.N."/>
        </authorList>
    </citation>
    <scope>NUCLEOTIDE SEQUENCE [LARGE SCALE GENOMIC DNA]</scope>
    <source>
        <strain evidence="8 9">GAS522</strain>
    </source>
</reference>
<evidence type="ECO:0000256" key="6">
    <source>
        <dbReference type="ARBA" id="ARBA00023163"/>
    </source>
</evidence>
<dbReference type="SUPFAM" id="SSF53850">
    <property type="entry name" value="Periplasmic binding protein-like II"/>
    <property type="match status" value="1"/>
</dbReference>
<name>A0A1M6XUF8_9BRAD</name>
<dbReference type="GO" id="GO:0003677">
    <property type="term" value="F:DNA binding"/>
    <property type="evidence" value="ECO:0007669"/>
    <property type="project" value="UniProtKB-KW"/>
</dbReference>
<evidence type="ECO:0000259" key="7">
    <source>
        <dbReference type="PROSITE" id="PS50931"/>
    </source>
</evidence>
<dbReference type="Proteomes" id="UP000183208">
    <property type="component" value="Unassembled WGS sequence"/>
</dbReference>
<dbReference type="InterPro" id="IPR000847">
    <property type="entry name" value="LysR_HTH_N"/>
</dbReference>
<gene>
    <name evidence="8" type="ORF">SAMN05444171_2899</name>
</gene>
<keyword evidence="4 8" id="KW-0238">DNA-binding</keyword>
<dbReference type="EMBL" id="FNTI01000001">
    <property type="protein sequence ID" value="SED02809.1"/>
    <property type="molecule type" value="Genomic_DNA"/>
</dbReference>
<dbReference type="Gene3D" id="1.10.10.10">
    <property type="entry name" value="Winged helix-like DNA-binding domain superfamily/Winged helix DNA-binding domain"/>
    <property type="match status" value="1"/>
</dbReference>
<dbReference type="OrthoDB" id="8479357at2"/>
<dbReference type="Pfam" id="PF00126">
    <property type="entry name" value="HTH_1"/>
    <property type="match status" value="1"/>
</dbReference>
<dbReference type="InterPro" id="IPR036388">
    <property type="entry name" value="WH-like_DNA-bd_sf"/>
</dbReference>
<dbReference type="PRINTS" id="PR00039">
    <property type="entry name" value="HTHLYSR"/>
</dbReference>
<evidence type="ECO:0000256" key="2">
    <source>
        <dbReference type="ARBA" id="ARBA00009437"/>
    </source>
</evidence>
<dbReference type="GO" id="GO:0003700">
    <property type="term" value="F:DNA-binding transcription factor activity"/>
    <property type="evidence" value="ECO:0007669"/>
    <property type="project" value="InterPro"/>
</dbReference>
<keyword evidence="5" id="KW-0010">Activator</keyword>
<proteinExistence type="inferred from homology"/>
<dbReference type="Pfam" id="PF03466">
    <property type="entry name" value="LysR_substrate"/>
    <property type="match status" value="1"/>
</dbReference>
<evidence type="ECO:0000256" key="3">
    <source>
        <dbReference type="ARBA" id="ARBA00023015"/>
    </source>
</evidence>
<dbReference type="FunFam" id="1.10.10.10:FF:000001">
    <property type="entry name" value="LysR family transcriptional regulator"/>
    <property type="match status" value="1"/>
</dbReference>
<feature type="domain" description="HTH lysR-type" evidence="7">
    <location>
        <begin position="1"/>
        <end position="58"/>
    </location>
</feature>
<keyword evidence="3" id="KW-0805">Transcription regulation</keyword>
<dbReference type="InterPro" id="IPR005119">
    <property type="entry name" value="LysR_subst-bd"/>
</dbReference>
<evidence type="ECO:0000256" key="5">
    <source>
        <dbReference type="ARBA" id="ARBA00023159"/>
    </source>
</evidence>
<organism evidence="8 9">
    <name type="scientific">Bradyrhizobium lablabi</name>
    <dbReference type="NCBI Taxonomy" id="722472"/>
    <lineage>
        <taxon>Bacteria</taxon>
        <taxon>Pseudomonadati</taxon>
        <taxon>Pseudomonadota</taxon>
        <taxon>Alphaproteobacteria</taxon>
        <taxon>Hyphomicrobiales</taxon>
        <taxon>Nitrobacteraceae</taxon>
        <taxon>Bradyrhizobium</taxon>
    </lineage>
</organism>
<accession>A0A1M6XUF8</accession>
<dbReference type="RefSeq" id="WP_074820034.1">
    <property type="nucleotide sequence ID" value="NZ_FNTI01000001.1"/>
</dbReference>
<comment type="similarity">
    <text evidence="2">Belongs to the LysR transcriptional regulatory family.</text>
</comment>